<dbReference type="EMBL" id="PKPP01003736">
    <property type="protein sequence ID" value="PWA67931.1"/>
    <property type="molecule type" value="Genomic_DNA"/>
</dbReference>
<keyword evidence="3" id="KW-0813">Transport</keyword>
<keyword evidence="3" id="KW-0407">Ion channel</keyword>
<gene>
    <name evidence="3" type="ORF">CTI12_AA311480</name>
</gene>
<name>A0A2U1N351_ARTAN</name>
<dbReference type="GO" id="GO:0034220">
    <property type="term" value="P:monoatomic ion transmembrane transport"/>
    <property type="evidence" value="ECO:0007669"/>
    <property type="project" value="UniProtKB-KW"/>
</dbReference>
<keyword evidence="4" id="KW-1185">Reference proteome</keyword>
<keyword evidence="2" id="KW-0560">Oxidoreductase</keyword>
<sequence>MGENVTWMIYKDAILRRFDTVQKTQSPCNSTKNSCFIWYNDDDEDFVAHKMFDEMPIKKISKEGVKEASDVVENNFGNMVLDEVLKECDKVHHFESKDSSVVDMGHNCFAGTDNFVEKVDKNMDIDSPNNNSFVVVESVKELVAGNNGLMVDKLCASDSNQDGFSEGTNVGNKVIEEIKTIDVLNSESFEIIKSGLEKLIRNGIHNMKGQVGVGDFATKNVFDPGGIQEFDIWGAVDGNVFNMDTKVELQLAYAVESCFGVENLWFKSKEYEFEVISSLGKTKGEYLFASKRVFDPGGKRVFDLGGSRDDANFSNWSRQAMDFILDSIKNVLSNGKINELVEWIIGSLSLCWVKKKMCTALQGNEAGQVHTENQCHVQLLDFIKVTKGNIKYVDLIYCHMPGSVTSVEGTVRVMNYMIDKGWGFDWGTSEWFAQDITETCAVAKRFDIVEQLEYDELNVPMSQHGVLQILMCHMLVLMLQRSTRFKKI</sequence>
<evidence type="ECO:0000313" key="4">
    <source>
        <dbReference type="Proteomes" id="UP000245207"/>
    </source>
</evidence>
<dbReference type="InterPro" id="IPR036812">
    <property type="entry name" value="NAD(P)_OxRdtase_dom_sf"/>
</dbReference>
<evidence type="ECO:0000256" key="2">
    <source>
        <dbReference type="ARBA" id="ARBA00023002"/>
    </source>
</evidence>
<evidence type="ECO:0000256" key="1">
    <source>
        <dbReference type="ARBA" id="ARBA00022857"/>
    </source>
</evidence>
<dbReference type="STRING" id="35608.A0A2U1N351"/>
<dbReference type="GO" id="GO:0016491">
    <property type="term" value="F:oxidoreductase activity"/>
    <property type="evidence" value="ECO:0007669"/>
    <property type="project" value="UniProtKB-KW"/>
</dbReference>
<keyword evidence="1" id="KW-0521">NADP</keyword>
<accession>A0A2U1N351</accession>
<comment type="caution">
    <text evidence="3">The sequence shown here is derived from an EMBL/GenBank/DDBJ whole genome shotgun (WGS) entry which is preliminary data.</text>
</comment>
<dbReference type="PANTHER" id="PTHR43150:SF2">
    <property type="entry name" value="HYPERKINETIC, ISOFORM M"/>
    <property type="match status" value="1"/>
</dbReference>
<dbReference type="InterPro" id="IPR005399">
    <property type="entry name" value="K_chnl_volt-dep_bsu_KCNAB-rel"/>
</dbReference>
<proteinExistence type="predicted"/>
<dbReference type="Proteomes" id="UP000245207">
    <property type="component" value="Unassembled WGS sequence"/>
</dbReference>
<keyword evidence="3" id="KW-0406">Ion transport</keyword>
<dbReference type="Gene3D" id="3.20.20.100">
    <property type="entry name" value="NADP-dependent oxidoreductase domain"/>
    <property type="match status" value="1"/>
</dbReference>
<reference evidence="3 4" key="1">
    <citation type="journal article" date="2018" name="Mol. Plant">
        <title>The genome of Artemisia annua provides insight into the evolution of Asteraceae family and artemisinin biosynthesis.</title>
        <authorList>
            <person name="Shen Q."/>
            <person name="Zhang L."/>
            <person name="Liao Z."/>
            <person name="Wang S."/>
            <person name="Yan T."/>
            <person name="Shi P."/>
            <person name="Liu M."/>
            <person name="Fu X."/>
            <person name="Pan Q."/>
            <person name="Wang Y."/>
            <person name="Lv Z."/>
            <person name="Lu X."/>
            <person name="Zhang F."/>
            <person name="Jiang W."/>
            <person name="Ma Y."/>
            <person name="Chen M."/>
            <person name="Hao X."/>
            <person name="Li L."/>
            <person name="Tang Y."/>
            <person name="Lv G."/>
            <person name="Zhou Y."/>
            <person name="Sun X."/>
            <person name="Brodelius P.E."/>
            <person name="Rose J.K.C."/>
            <person name="Tang K."/>
        </authorList>
    </citation>
    <scope>NUCLEOTIDE SEQUENCE [LARGE SCALE GENOMIC DNA]</scope>
    <source>
        <strain evidence="4">cv. Huhao1</strain>
        <tissue evidence="3">Leaf</tissue>
    </source>
</reference>
<dbReference type="PANTHER" id="PTHR43150">
    <property type="entry name" value="HYPERKINETIC, ISOFORM M"/>
    <property type="match status" value="1"/>
</dbReference>
<protein>
    <submittedName>
        <fullName evidence="3">Putative voltage-gated potassium channel subunit beta</fullName>
    </submittedName>
</protein>
<dbReference type="SUPFAM" id="SSF51430">
    <property type="entry name" value="NAD(P)-linked oxidoreductase"/>
    <property type="match status" value="1"/>
</dbReference>
<organism evidence="3 4">
    <name type="scientific">Artemisia annua</name>
    <name type="common">Sweet wormwood</name>
    <dbReference type="NCBI Taxonomy" id="35608"/>
    <lineage>
        <taxon>Eukaryota</taxon>
        <taxon>Viridiplantae</taxon>
        <taxon>Streptophyta</taxon>
        <taxon>Embryophyta</taxon>
        <taxon>Tracheophyta</taxon>
        <taxon>Spermatophyta</taxon>
        <taxon>Magnoliopsida</taxon>
        <taxon>eudicotyledons</taxon>
        <taxon>Gunneridae</taxon>
        <taxon>Pentapetalae</taxon>
        <taxon>asterids</taxon>
        <taxon>campanulids</taxon>
        <taxon>Asterales</taxon>
        <taxon>Asteraceae</taxon>
        <taxon>Asteroideae</taxon>
        <taxon>Anthemideae</taxon>
        <taxon>Artemisiinae</taxon>
        <taxon>Artemisia</taxon>
    </lineage>
</organism>
<dbReference type="AlphaFoldDB" id="A0A2U1N351"/>
<evidence type="ECO:0000313" key="3">
    <source>
        <dbReference type="EMBL" id="PWA67931.1"/>
    </source>
</evidence>